<dbReference type="Proteomes" id="UP000006640">
    <property type="component" value="Chromosome"/>
</dbReference>
<dbReference type="KEGG" id="tbi:Tbis_0585"/>
<dbReference type="HOGENOM" id="CLU_2541470_0_0_11"/>
<evidence type="ECO:0000256" key="1">
    <source>
        <dbReference type="SAM" id="MobiDB-lite"/>
    </source>
</evidence>
<evidence type="ECO:0000313" key="3">
    <source>
        <dbReference type="Proteomes" id="UP000006640"/>
    </source>
</evidence>
<protein>
    <submittedName>
        <fullName evidence="2">Uncharacterized protein</fullName>
    </submittedName>
</protein>
<dbReference type="AlphaFoldDB" id="D6Y537"/>
<accession>D6Y537</accession>
<dbReference type="STRING" id="469371.Tbis_0585"/>
<reference evidence="2 3" key="1">
    <citation type="submission" date="2010-01" db="EMBL/GenBank/DDBJ databases">
        <title>The complete genome of Thermobispora bispora DSM 43833.</title>
        <authorList>
            <consortium name="US DOE Joint Genome Institute (JGI-PGF)"/>
            <person name="Lucas S."/>
            <person name="Copeland A."/>
            <person name="Lapidus A."/>
            <person name="Glavina del Rio T."/>
            <person name="Dalin E."/>
            <person name="Tice H."/>
            <person name="Bruce D."/>
            <person name="Goodwin L."/>
            <person name="Pitluck S."/>
            <person name="Kyrpides N."/>
            <person name="Mavromatis K."/>
            <person name="Ivanova N."/>
            <person name="Mikhailova N."/>
            <person name="Chertkov O."/>
            <person name="Brettin T."/>
            <person name="Detter J.C."/>
            <person name="Han C."/>
            <person name="Larimer F."/>
            <person name="Land M."/>
            <person name="Hauser L."/>
            <person name="Markowitz V."/>
            <person name="Cheng J.-F."/>
            <person name="Hugenholtz P."/>
            <person name="Woyke T."/>
            <person name="Wu D."/>
            <person name="Jando M."/>
            <person name="Schneider S."/>
            <person name="Klenk H.-P."/>
            <person name="Eisen J.A."/>
        </authorList>
    </citation>
    <scope>NUCLEOTIDE SEQUENCE [LARGE SCALE GENOMIC DNA]</scope>
    <source>
        <strain evidence="3">ATCC 19993 / DSM 43833 / CBS 139.67 / JCM 10125 / KCTC 9307 / NBRC 14880 / R51</strain>
    </source>
</reference>
<feature type="region of interest" description="Disordered" evidence="1">
    <location>
        <begin position="1"/>
        <end position="21"/>
    </location>
</feature>
<keyword evidence="3" id="KW-1185">Reference proteome</keyword>
<dbReference type="EMBL" id="CP001874">
    <property type="protein sequence ID" value="ADG87312.1"/>
    <property type="molecule type" value="Genomic_DNA"/>
</dbReference>
<evidence type="ECO:0000313" key="2">
    <source>
        <dbReference type="EMBL" id="ADG87312.1"/>
    </source>
</evidence>
<dbReference type="eggNOG" id="COG4319">
    <property type="taxonomic scope" value="Bacteria"/>
</dbReference>
<gene>
    <name evidence="2" type="ordered locus">Tbis_0585</name>
</gene>
<sequence length="83" mass="9121">MRAPEPGRIRTPPQAGPQDRVPALEHAPLPFRVEQPLPTLRYGDLALTSTRPADGAGGRVQVVRRRPGGTWERIIDRPEPPTA</sequence>
<organism evidence="2 3">
    <name type="scientific">Thermobispora bispora (strain ATCC 19993 / DSM 43833 / CBS 139.67 / JCM 10125 / KCTC 9307 / NBRC 14880 / R51)</name>
    <dbReference type="NCBI Taxonomy" id="469371"/>
    <lineage>
        <taxon>Bacteria</taxon>
        <taxon>Bacillati</taxon>
        <taxon>Actinomycetota</taxon>
        <taxon>Actinomycetes</taxon>
        <taxon>Streptosporangiales</taxon>
        <taxon>Streptosporangiaceae</taxon>
        <taxon>Thermobispora</taxon>
    </lineage>
</organism>
<proteinExistence type="predicted"/>
<name>D6Y537_THEBD</name>